<gene>
    <name evidence="7" type="ORF">ACFPRA_24830</name>
</gene>
<evidence type="ECO:0000256" key="1">
    <source>
        <dbReference type="ARBA" id="ARBA00005417"/>
    </source>
</evidence>
<dbReference type="InterPro" id="IPR030660">
    <property type="entry name" value="ABC_branched_ATPase_LivF/BraG"/>
</dbReference>
<organism evidence="7 8">
    <name type="scientific">Sporosarcina soli</name>
    <dbReference type="NCBI Taxonomy" id="334736"/>
    <lineage>
        <taxon>Bacteria</taxon>
        <taxon>Bacillati</taxon>
        <taxon>Bacillota</taxon>
        <taxon>Bacilli</taxon>
        <taxon>Bacillales</taxon>
        <taxon>Caryophanaceae</taxon>
        <taxon>Sporosarcina</taxon>
    </lineage>
</organism>
<protein>
    <submittedName>
        <fullName evidence="7">ABC transporter ATP-binding protein</fullName>
    </submittedName>
</protein>
<keyword evidence="4 7" id="KW-0067">ATP-binding</keyword>
<dbReference type="InterPro" id="IPR017871">
    <property type="entry name" value="ABC_transporter-like_CS"/>
</dbReference>
<name>A0ABW0TRI2_9BACL</name>
<dbReference type="SMART" id="SM00382">
    <property type="entry name" value="AAA"/>
    <property type="match status" value="1"/>
</dbReference>
<comment type="caution">
    <text evidence="7">The sequence shown here is derived from an EMBL/GenBank/DDBJ whole genome shotgun (WGS) entry which is preliminary data.</text>
</comment>
<dbReference type="InterPro" id="IPR052156">
    <property type="entry name" value="BCAA_Transport_ATP-bd_LivF"/>
</dbReference>
<dbReference type="PIRSF" id="PIRSF039137">
    <property type="entry name" value="ABC_branched_ATPase"/>
    <property type="match status" value="1"/>
</dbReference>
<dbReference type="PANTHER" id="PTHR43820:SF4">
    <property type="entry name" value="HIGH-AFFINITY BRANCHED-CHAIN AMINO ACID TRANSPORT ATP-BINDING PROTEIN LIVF"/>
    <property type="match status" value="1"/>
</dbReference>
<dbReference type="InterPro" id="IPR003593">
    <property type="entry name" value="AAA+_ATPase"/>
</dbReference>
<evidence type="ECO:0000256" key="5">
    <source>
        <dbReference type="ARBA" id="ARBA00022970"/>
    </source>
</evidence>
<dbReference type="Gene3D" id="3.40.50.300">
    <property type="entry name" value="P-loop containing nucleotide triphosphate hydrolases"/>
    <property type="match status" value="1"/>
</dbReference>
<dbReference type="PROSITE" id="PS50893">
    <property type="entry name" value="ABC_TRANSPORTER_2"/>
    <property type="match status" value="1"/>
</dbReference>
<accession>A0ABW0TRI2</accession>
<dbReference type="CDD" id="cd03224">
    <property type="entry name" value="ABC_TM1139_LivF_branched"/>
    <property type="match status" value="1"/>
</dbReference>
<proteinExistence type="inferred from homology"/>
<evidence type="ECO:0000313" key="7">
    <source>
        <dbReference type="EMBL" id="MFC5592106.1"/>
    </source>
</evidence>
<evidence type="ECO:0000256" key="2">
    <source>
        <dbReference type="ARBA" id="ARBA00022448"/>
    </source>
</evidence>
<reference evidence="8" key="1">
    <citation type="journal article" date="2019" name="Int. J. Syst. Evol. Microbiol.">
        <title>The Global Catalogue of Microorganisms (GCM) 10K type strain sequencing project: providing services to taxonomists for standard genome sequencing and annotation.</title>
        <authorList>
            <consortium name="The Broad Institute Genomics Platform"/>
            <consortium name="The Broad Institute Genome Sequencing Center for Infectious Disease"/>
            <person name="Wu L."/>
            <person name="Ma J."/>
        </authorList>
    </citation>
    <scope>NUCLEOTIDE SEQUENCE [LARGE SCALE GENOMIC DNA]</scope>
    <source>
        <strain evidence="8">CGMCC 4.1434</strain>
    </source>
</reference>
<dbReference type="PROSITE" id="PS00211">
    <property type="entry name" value="ABC_TRANSPORTER_1"/>
    <property type="match status" value="1"/>
</dbReference>
<dbReference type="InterPro" id="IPR003439">
    <property type="entry name" value="ABC_transporter-like_ATP-bd"/>
</dbReference>
<keyword evidence="5" id="KW-0029">Amino-acid transport</keyword>
<dbReference type="Proteomes" id="UP001596109">
    <property type="component" value="Unassembled WGS sequence"/>
</dbReference>
<sequence length="236" mass="26315">MLQLTDIHTYYGHVHALKGITLQVREGEIVSLLGANGAGKTTTLNTISRLLQPEKGTYELIGESMLKKNAGQIVQNGIIHCPENRRVFPLFTVEENLLVGSYTRRDKKVKQDMERVYEIFPRLKERSSQKAGTLSGGEQQMLAIGRSLMGKPKLLLLDEPSLGIAPILVQEIFEIIQEINRSGVSILLVEQNAHMALEISDYAYVLENGHIALSGQSKDMKKNDDIRKLYLGESVS</sequence>
<keyword evidence="3" id="KW-0547">Nucleotide-binding</keyword>
<evidence type="ECO:0000313" key="8">
    <source>
        <dbReference type="Proteomes" id="UP001596109"/>
    </source>
</evidence>
<feature type="domain" description="ABC transporter" evidence="6">
    <location>
        <begin position="2"/>
        <end position="233"/>
    </location>
</feature>
<dbReference type="SUPFAM" id="SSF52540">
    <property type="entry name" value="P-loop containing nucleoside triphosphate hydrolases"/>
    <property type="match status" value="1"/>
</dbReference>
<evidence type="ECO:0000259" key="6">
    <source>
        <dbReference type="PROSITE" id="PS50893"/>
    </source>
</evidence>
<comment type="similarity">
    <text evidence="1">Belongs to the ABC transporter superfamily.</text>
</comment>
<dbReference type="RefSeq" id="WP_381440803.1">
    <property type="nucleotide sequence ID" value="NZ_JBHSNO010000023.1"/>
</dbReference>
<dbReference type="Pfam" id="PF00005">
    <property type="entry name" value="ABC_tran"/>
    <property type="match status" value="1"/>
</dbReference>
<dbReference type="InterPro" id="IPR027417">
    <property type="entry name" value="P-loop_NTPase"/>
</dbReference>
<keyword evidence="8" id="KW-1185">Reference proteome</keyword>
<dbReference type="GO" id="GO:0005524">
    <property type="term" value="F:ATP binding"/>
    <property type="evidence" value="ECO:0007669"/>
    <property type="project" value="UniProtKB-KW"/>
</dbReference>
<evidence type="ECO:0000256" key="4">
    <source>
        <dbReference type="ARBA" id="ARBA00022840"/>
    </source>
</evidence>
<dbReference type="PANTHER" id="PTHR43820">
    <property type="entry name" value="HIGH-AFFINITY BRANCHED-CHAIN AMINO ACID TRANSPORT ATP-BINDING PROTEIN LIVF"/>
    <property type="match status" value="1"/>
</dbReference>
<keyword evidence="2" id="KW-0813">Transport</keyword>
<evidence type="ECO:0000256" key="3">
    <source>
        <dbReference type="ARBA" id="ARBA00022741"/>
    </source>
</evidence>
<dbReference type="EMBL" id="JBHSNO010000023">
    <property type="protein sequence ID" value="MFC5592106.1"/>
    <property type="molecule type" value="Genomic_DNA"/>
</dbReference>